<name>A0AAU9SQA3_THLAR</name>
<dbReference type="SUPFAM" id="SSF52540">
    <property type="entry name" value="P-loop containing nucleoside triphosphate hydrolases"/>
    <property type="match status" value="1"/>
</dbReference>
<feature type="compositionally biased region" description="Basic and acidic residues" evidence="8">
    <location>
        <begin position="288"/>
        <end position="345"/>
    </location>
</feature>
<dbReference type="SMART" id="SM00534">
    <property type="entry name" value="MUTSac"/>
    <property type="match status" value="1"/>
</dbReference>
<evidence type="ECO:0000256" key="8">
    <source>
        <dbReference type="SAM" id="MobiDB-lite"/>
    </source>
</evidence>
<dbReference type="GO" id="GO:0045910">
    <property type="term" value="P:negative regulation of DNA recombination"/>
    <property type="evidence" value="ECO:0007669"/>
    <property type="project" value="InterPro"/>
</dbReference>
<evidence type="ECO:0000256" key="7">
    <source>
        <dbReference type="SAM" id="Coils"/>
    </source>
</evidence>
<feature type="coiled-coil region" evidence="7">
    <location>
        <begin position="605"/>
        <end position="632"/>
    </location>
</feature>
<dbReference type="InterPro" id="IPR007696">
    <property type="entry name" value="DNA_mismatch_repair_MutS_core"/>
</dbReference>
<evidence type="ECO:0000256" key="6">
    <source>
        <dbReference type="ARBA" id="ARBA00023128"/>
    </source>
</evidence>
<feature type="compositionally biased region" description="Basic and acidic residues" evidence="8">
    <location>
        <begin position="353"/>
        <end position="378"/>
    </location>
</feature>
<dbReference type="SMART" id="SM00533">
    <property type="entry name" value="MUTSd"/>
    <property type="match status" value="1"/>
</dbReference>
<feature type="region of interest" description="Disordered" evidence="8">
    <location>
        <begin position="284"/>
        <end position="387"/>
    </location>
</feature>
<keyword evidence="5" id="KW-0238">DNA-binding</keyword>
<dbReference type="InterPro" id="IPR001972">
    <property type="entry name" value="Stomatin_HflK_fam"/>
</dbReference>
<reference evidence="10 11" key="1">
    <citation type="submission" date="2022-03" db="EMBL/GenBank/DDBJ databases">
        <authorList>
            <person name="Nunn A."/>
            <person name="Chopra R."/>
            <person name="Nunn A."/>
            <person name="Contreras Garrido A."/>
        </authorList>
    </citation>
    <scope>NUCLEOTIDE SEQUENCE [LARGE SCALE GENOMIC DNA]</scope>
</reference>
<dbReference type="GO" id="GO:0005739">
    <property type="term" value="C:mitochondrion"/>
    <property type="evidence" value="ECO:0007669"/>
    <property type="project" value="UniProtKB-SubCell"/>
</dbReference>
<feature type="region of interest" description="Disordered" evidence="8">
    <location>
        <begin position="1101"/>
        <end position="1152"/>
    </location>
</feature>
<dbReference type="InterPro" id="IPR045076">
    <property type="entry name" value="MutS"/>
</dbReference>
<keyword evidence="4" id="KW-0067">ATP-binding</keyword>
<feature type="compositionally biased region" description="Polar residues" evidence="8">
    <location>
        <begin position="1101"/>
        <end position="1115"/>
    </location>
</feature>
<gene>
    <name evidence="10" type="ORF">TAV2_LOCUS19077</name>
</gene>
<dbReference type="Proteomes" id="UP000836841">
    <property type="component" value="Chromosome 6"/>
</dbReference>
<dbReference type="FunFam" id="3.40.50.300:FF:001241">
    <property type="entry name" value="Endonuclease MutS2 isoform X1"/>
    <property type="match status" value="1"/>
</dbReference>
<dbReference type="Pfam" id="PF20297">
    <property type="entry name" value="MSSS"/>
    <property type="match status" value="1"/>
</dbReference>
<dbReference type="InterPro" id="IPR027417">
    <property type="entry name" value="P-loop_NTPase"/>
</dbReference>
<keyword evidence="6" id="KW-0496">Mitochondrion</keyword>
<organism evidence="10 11">
    <name type="scientific">Thlaspi arvense</name>
    <name type="common">Field penny-cress</name>
    <dbReference type="NCBI Taxonomy" id="13288"/>
    <lineage>
        <taxon>Eukaryota</taxon>
        <taxon>Viridiplantae</taxon>
        <taxon>Streptophyta</taxon>
        <taxon>Embryophyta</taxon>
        <taxon>Tracheophyta</taxon>
        <taxon>Spermatophyta</taxon>
        <taxon>Magnoliopsida</taxon>
        <taxon>eudicotyledons</taxon>
        <taxon>Gunneridae</taxon>
        <taxon>Pentapetalae</taxon>
        <taxon>rosids</taxon>
        <taxon>malvids</taxon>
        <taxon>Brassicales</taxon>
        <taxon>Brassicaceae</taxon>
        <taxon>Thlaspideae</taxon>
        <taxon>Thlaspi</taxon>
    </lineage>
</organism>
<dbReference type="InterPro" id="IPR005747">
    <property type="entry name" value="MutS2"/>
</dbReference>
<evidence type="ECO:0000259" key="9">
    <source>
        <dbReference type="PROSITE" id="PS00486"/>
    </source>
</evidence>
<proteinExistence type="inferred from homology"/>
<dbReference type="SMART" id="SM00244">
    <property type="entry name" value="PHB"/>
    <property type="match status" value="1"/>
</dbReference>
<dbReference type="Gene3D" id="3.40.50.300">
    <property type="entry name" value="P-loop containing nucleotide triphosphate hydrolases"/>
    <property type="match status" value="1"/>
</dbReference>
<evidence type="ECO:0000313" key="10">
    <source>
        <dbReference type="EMBL" id="CAH2070018.1"/>
    </source>
</evidence>
<dbReference type="GO" id="GO:0016887">
    <property type="term" value="F:ATP hydrolysis activity"/>
    <property type="evidence" value="ECO:0007669"/>
    <property type="project" value="InterPro"/>
</dbReference>
<evidence type="ECO:0000256" key="4">
    <source>
        <dbReference type="ARBA" id="ARBA00022840"/>
    </source>
</evidence>
<dbReference type="InterPro" id="IPR032435">
    <property type="entry name" value="STML2-like_C"/>
</dbReference>
<dbReference type="GO" id="GO:0016020">
    <property type="term" value="C:membrane"/>
    <property type="evidence" value="ECO:0007669"/>
    <property type="project" value="InterPro"/>
</dbReference>
<dbReference type="PROSITE" id="PS00486">
    <property type="entry name" value="DNA_MISMATCH_REPAIR_2"/>
    <property type="match status" value="1"/>
</dbReference>
<dbReference type="PANTHER" id="PTHR48466">
    <property type="entry name" value="OS10G0509000 PROTEIN-RELATED"/>
    <property type="match status" value="1"/>
</dbReference>
<dbReference type="InterPro" id="IPR046893">
    <property type="entry name" value="MSSS"/>
</dbReference>
<dbReference type="InterPro" id="IPR036187">
    <property type="entry name" value="DNA_mismatch_repair_MutS_sf"/>
</dbReference>
<comment type="similarity">
    <text evidence="2">Belongs to the band 7/mec-2 family.</text>
</comment>
<protein>
    <recommendedName>
        <fullName evidence="9">DNA mismatch repair proteins mutS family domain-containing protein</fullName>
    </recommendedName>
</protein>
<dbReference type="GO" id="GO:0004519">
    <property type="term" value="F:endonuclease activity"/>
    <property type="evidence" value="ECO:0007669"/>
    <property type="project" value="InterPro"/>
</dbReference>
<dbReference type="GO" id="GO:0006298">
    <property type="term" value="P:mismatch repair"/>
    <property type="evidence" value="ECO:0007669"/>
    <property type="project" value="InterPro"/>
</dbReference>
<evidence type="ECO:0000256" key="2">
    <source>
        <dbReference type="ARBA" id="ARBA00008164"/>
    </source>
</evidence>
<dbReference type="GO" id="GO:0030983">
    <property type="term" value="F:mismatched DNA binding"/>
    <property type="evidence" value="ECO:0007669"/>
    <property type="project" value="InterPro"/>
</dbReference>
<dbReference type="GO" id="GO:0005524">
    <property type="term" value="F:ATP binding"/>
    <property type="evidence" value="ECO:0007669"/>
    <property type="project" value="UniProtKB-KW"/>
</dbReference>
<dbReference type="PRINTS" id="PR00721">
    <property type="entry name" value="STOMATIN"/>
</dbReference>
<sequence length="1198" mass="131279">MFFSSKMNQIIRSRAVANTAVRSLSYLRQSPALLQSPLLSGATATTTPIVDARLASYGVENPIYAVMQLAQTTMRSELGKITLDKTFEERDTLNVKIVEAINVAAKDWGLKCLRYEIRDIMPPNGVRAAMEMQAEAERRKRAQILESEGERQAHINIADGKKSSVILESEAARMDQVNRATGEAEAILARAQATARGLAMLSQSLKETGGVEAASLRIAEQYIQAFGNIAKEGTTMLLPSSAENPANMIAQALTMYKSLVPNGCASKPKESDIIETPAVTENAVVESKNVEPEAVSQEKAEEVVAEKKEESAKDEAETPKEAEPAKPAEAEPAKPAEAEPAKPAEAEPAPEVVKTEEAAVETVVEKVSGETEPPKQEEAAAANDTKTNEEPLTLSIAFCNCALVVRRNYIGNKNSVNLSLIPSSSSSSSSSAPILICRSKSKSQTDSLRVLEWDKLCDVVASFARTSLGREATKRKLWSLDQSFDESLKLLDETEAAIKMLQHGSFCLDLSSIRISLAESGIRHARGRISLRADQALEVASLLRFFETLQLDLKAAIKQDGDGYKRFMPISEMIMQPVINRSFVKLVEQVIDADGTIKDSASSALRLSRERVRTLERKLNQLLDAVIRSQKAEESVMQVAEIDGRWCIQMSSNHLTSVNGLLLSSGSGGGTAAEPIAAVSMNDELQSARASVAKAEADILAMLTEKMQMDLDQIDDVLRYSIQLDGINARATYSRAYGGAHPDIYLPPENVVESESLSTGEYSLESNFSSEDSVARKEWLLYLPRCYHPLLLHQHKKGIRKTRETLKYHKTADTVARAPPIPADFQISKGTRVLVITGPNTGGKTICLKSVGLAAMMAKSGLYVLSSESARLPWFDNIYADIGDEQSLLQSLSTFSGHLKQISEIISNSTSRSLVLLDEVGAGTNPLEGAALGMAILESFAESGSLLTMATTHHGELKMLKYSNSAFENACMEFDDVNLKPTFKILWGVPGRSNAINIAERLRLPCDIIENARELYGSASAEINEVILDMERYKQEYQRLLNDSRRYISLSRELHENLLTAERNINNHATRERLKMRQELIQAGSVARSALRRTLQQFRTSAAQSSRSKVATQHQTRAETTKDRDNGTRSSSVVVRRPISEDDAAQEGRKKLPGVGDSVFVSSLGKKVTVLKVEQSKKEILVQVGIMKMKVKLTDVVV</sequence>
<comment type="subcellular location">
    <subcellularLocation>
        <location evidence="1">Mitochondrion</location>
    </subcellularLocation>
</comment>
<dbReference type="Pfam" id="PF00488">
    <property type="entry name" value="MutS_V"/>
    <property type="match status" value="1"/>
</dbReference>
<accession>A0AAU9SQA3</accession>
<dbReference type="PANTHER" id="PTHR48466:SF2">
    <property type="entry name" value="OS10G0509000 PROTEIN"/>
    <property type="match status" value="1"/>
</dbReference>
<dbReference type="GO" id="GO:0140664">
    <property type="term" value="F:ATP-dependent DNA damage sensor activity"/>
    <property type="evidence" value="ECO:0007669"/>
    <property type="project" value="InterPro"/>
</dbReference>
<keyword evidence="7" id="KW-0175">Coiled coil</keyword>
<dbReference type="SUPFAM" id="SSF48334">
    <property type="entry name" value="DNA repair protein MutS, domain III"/>
    <property type="match status" value="1"/>
</dbReference>
<feature type="coiled-coil region" evidence="7">
    <location>
        <begin position="1023"/>
        <end position="1050"/>
    </location>
</feature>
<evidence type="ECO:0000256" key="3">
    <source>
        <dbReference type="ARBA" id="ARBA00022741"/>
    </source>
</evidence>
<dbReference type="CDD" id="cd03280">
    <property type="entry name" value="ABC_MutS2"/>
    <property type="match status" value="1"/>
</dbReference>
<dbReference type="EMBL" id="OU466862">
    <property type="protein sequence ID" value="CAH2070018.1"/>
    <property type="molecule type" value="Genomic_DNA"/>
</dbReference>
<dbReference type="NCBIfam" id="TIGR01069">
    <property type="entry name" value="mutS2"/>
    <property type="match status" value="1"/>
</dbReference>
<keyword evidence="3" id="KW-0547">Nucleotide-binding</keyword>
<dbReference type="Gene3D" id="3.30.479.30">
    <property type="entry name" value="Band 7 domain"/>
    <property type="match status" value="1"/>
</dbReference>
<dbReference type="AlphaFoldDB" id="A0AAU9SQA3"/>
<dbReference type="Pfam" id="PF16200">
    <property type="entry name" value="Band_7_C"/>
    <property type="match status" value="1"/>
</dbReference>
<feature type="domain" description="DNA mismatch repair proteins mutS family" evidence="9">
    <location>
        <begin position="913"/>
        <end position="929"/>
    </location>
</feature>
<evidence type="ECO:0000313" key="11">
    <source>
        <dbReference type="Proteomes" id="UP000836841"/>
    </source>
</evidence>
<dbReference type="InterPro" id="IPR000432">
    <property type="entry name" value="DNA_mismatch_repair_MutS_C"/>
</dbReference>
<dbReference type="InterPro" id="IPR036013">
    <property type="entry name" value="Band_7/SPFH_dom_sf"/>
</dbReference>
<keyword evidence="11" id="KW-1185">Reference proteome</keyword>
<feature type="compositionally biased region" description="Basic and acidic residues" evidence="8">
    <location>
        <begin position="1116"/>
        <end position="1127"/>
    </location>
</feature>
<dbReference type="Pfam" id="PF01145">
    <property type="entry name" value="Band_7"/>
    <property type="match status" value="1"/>
</dbReference>
<evidence type="ECO:0000256" key="5">
    <source>
        <dbReference type="ARBA" id="ARBA00023125"/>
    </source>
</evidence>
<evidence type="ECO:0000256" key="1">
    <source>
        <dbReference type="ARBA" id="ARBA00004173"/>
    </source>
</evidence>
<dbReference type="CDD" id="cd08829">
    <property type="entry name" value="SPFH_paraslipin"/>
    <property type="match status" value="1"/>
</dbReference>
<dbReference type="SUPFAM" id="SSF117892">
    <property type="entry name" value="Band 7/SPFH domain"/>
    <property type="match status" value="1"/>
</dbReference>
<dbReference type="InterPro" id="IPR001107">
    <property type="entry name" value="Band_7"/>
</dbReference>